<organism evidence="1 2">
    <name type="scientific">Coniosporium uncinatum</name>
    <dbReference type="NCBI Taxonomy" id="93489"/>
    <lineage>
        <taxon>Eukaryota</taxon>
        <taxon>Fungi</taxon>
        <taxon>Dikarya</taxon>
        <taxon>Ascomycota</taxon>
        <taxon>Pezizomycotina</taxon>
        <taxon>Dothideomycetes</taxon>
        <taxon>Dothideomycetes incertae sedis</taxon>
        <taxon>Coniosporium</taxon>
    </lineage>
</organism>
<keyword evidence="2" id="KW-1185">Reference proteome</keyword>
<dbReference type="Proteomes" id="UP001186974">
    <property type="component" value="Unassembled WGS sequence"/>
</dbReference>
<evidence type="ECO:0000313" key="1">
    <source>
        <dbReference type="EMBL" id="KAK3060650.1"/>
    </source>
</evidence>
<protein>
    <submittedName>
        <fullName evidence="1">Uncharacterized protein</fullName>
    </submittedName>
</protein>
<comment type="caution">
    <text evidence="1">The sequence shown here is derived from an EMBL/GenBank/DDBJ whole genome shotgun (WGS) entry which is preliminary data.</text>
</comment>
<feature type="non-terminal residue" evidence="1">
    <location>
        <position position="459"/>
    </location>
</feature>
<evidence type="ECO:0000313" key="2">
    <source>
        <dbReference type="Proteomes" id="UP001186974"/>
    </source>
</evidence>
<sequence length="459" mass="51397">MAATVAAALAGTTALSAYLNAKLHIRSDLNSRSIAGNSPSAIKYVTESFLRHRILTYHVLSDQATLHRPDQVFLWFEGASWTYRQFFRDVNKLANWLMNELGVQKHEIVALDGANSPEYLMMWFAIEGIGACPAYINNNLTGKSLLHCVKLCEARYLVSDRDVAHNVEPCMEELKEMSVTVHYYDPQFVVSLQDATPIPTSRNNDIMPDDTSSLIYTSGTTGLPKGTVFKRGRELVVGHSVAAYLRLKPTDRMYTCMPLYHGAAHGLCVTPLIHAGASLALGRKFSHKTFWPEARASRANIVQYVGELCRYLLNGPPSPLDKEHNVRMAWGNGMRPDVWEPFRQRFGIPCVNELYAATDGMGGTFNENRGEFSRYSVGVRGLIWRLTNGKSERIVKIDEDLETLVRDRNGFVVQCATNEPGEVLHRLDSADPDAGVARYYGNDSATEKRRIRDVFEKGD</sequence>
<dbReference type="EMBL" id="JAWDJW010008400">
    <property type="protein sequence ID" value="KAK3060650.1"/>
    <property type="molecule type" value="Genomic_DNA"/>
</dbReference>
<reference evidence="1" key="1">
    <citation type="submission" date="2024-09" db="EMBL/GenBank/DDBJ databases">
        <title>Black Yeasts Isolated from many extreme environments.</title>
        <authorList>
            <person name="Coleine C."/>
            <person name="Stajich J.E."/>
            <person name="Selbmann L."/>
        </authorList>
    </citation>
    <scope>NUCLEOTIDE SEQUENCE</scope>
    <source>
        <strain evidence="1">CCFEE 5737</strain>
    </source>
</reference>
<gene>
    <name evidence="1" type="ORF">LTS18_008064</name>
</gene>
<accession>A0ACC3D1W1</accession>
<proteinExistence type="predicted"/>
<name>A0ACC3D1W1_9PEZI</name>